<gene>
    <name evidence="1" type="ORF">SAMN05444370_1522</name>
</gene>
<evidence type="ECO:0008006" key="3">
    <source>
        <dbReference type="Google" id="ProtNLM"/>
    </source>
</evidence>
<proteinExistence type="predicted"/>
<dbReference type="STRING" id="89524.SAMN05444370_1522"/>
<dbReference type="AlphaFoldDB" id="A0A1H4GCJ0"/>
<accession>A0A1H4GCJ0</accession>
<organism evidence="1 2">
    <name type="scientific">Rubrimonas cliftonensis</name>
    <dbReference type="NCBI Taxonomy" id="89524"/>
    <lineage>
        <taxon>Bacteria</taxon>
        <taxon>Pseudomonadati</taxon>
        <taxon>Pseudomonadota</taxon>
        <taxon>Alphaproteobacteria</taxon>
        <taxon>Rhodobacterales</taxon>
        <taxon>Paracoccaceae</taxon>
        <taxon>Rubrimonas</taxon>
    </lineage>
</organism>
<dbReference type="OrthoDB" id="9814952at2"/>
<evidence type="ECO:0000313" key="2">
    <source>
        <dbReference type="Proteomes" id="UP000198703"/>
    </source>
</evidence>
<dbReference type="EMBL" id="FNQM01000052">
    <property type="protein sequence ID" value="SEB07264.1"/>
    <property type="molecule type" value="Genomic_DNA"/>
</dbReference>
<name>A0A1H4GCJ0_9RHOB</name>
<reference evidence="1 2" key="1">
    <citation type="submission" date="2016-10" db="EMBL/GenBank/DDBJ databases">
        <authorList>
            <person name="de Groot N.N."/>
        </authorList>
    </citation>
    <scope>NUCLEOTIDE SEQUENCE [LARGE SCALE GENOMIC DNA]</scope>
    <source>
        <strain evidence="1 2">DSM 15345</strain>
    </source>
</reference>
<evidence type="ECO:0000313" key="1">
    <source>
        <dbReference type="EMBL" id="SEB07264.1"/>
    </source>
</evidence>
<dbReference type="RefSeq" id="WP_093256969.1">
    <property type="nucleotide sequence ID" value="NZ_FNQM01000052.1"/>
</dbReference>
<protein>
    <recommendedName>
        <fullName evidence="3">Plasmid stabilization system protein ParE</fullName>
    </recommendedName>
</protein>
<keyword evidence="2" id="KW-1185">Reference proteome</keyword>
<sequence>MRLAPHPLVSRDIDGIVDHILAVTDGDVAAAVRRLDEIDALLVSILENPQSGARLPTSLDGWIARHGGRDRKITVVFKPDPQADLLLVALVAFGGRDWLTLAPSRRFGE</sequence>
<dbReference type="Proteomes" id="UP000198703">
    <property type="component" value="Unassembled WGS sequence"/>
</dbReference>